<dbReference type="PRINTS" id="PR01011">
    <property type="entry name" value="GLUTPROXDASE"/>
</dbReference>
<comment type="similarity">
    <text evidence="1 5">Belongs to the glutathione peroxidase family.</text>
</comment>
<evidence type="ECO:0000313" key="7">
    <source>
        <dbReference type="EMBL" id="PLW84061.1"/>
    </source>
</evidence>
<dbReference type="PROSITE" id="PS51352">
    <property type="entry name" value="THIOREDOXIN_2"/>
    <property type="match status" value="1"/>
</dbReference>
<evidence type="ECO:0000256" key="3">
    <source>
        <dbReference type="ARBA" id="ARBA00023002"/>
    </source>
</evidence>
<dbReference type="PROSITE" id="PS51355">
    <property type="entry name" value="GLUTATHIONE_PEROXID_3"/>
    <property type="match status" value="1"/>
</dbReference>
<dbReference type="PANTHER" id="PTHR11592:SF78">
    <property type="entry name" value="GLUTATHIONE PEROXIDASE"/>
    <property type="match status" value="1"/>
</dbReference>
<proteinExistence type="inferred from homology"/>
<accession>A0A2N5Y6Q3</accession>
<dbReference type="AlphaFoldDB" id="A0A2N5Y6Q3"/>
<keyword evidence="3 5" id="KW-0560">Oxidoreductase</keyword>
<organism evidence="7 8">
    <name type="scientific">Kineobactrum sediminis</name>
    <dbReference type="NCBI Taxonomy" id="1905677"/>
    <lineage>
        <taxon>Bacteria</taxon>
        <taxon>Pseudomonadati</taxon>
        <taxon>Pseudomonadota</taxon>
        <taxon>Gammaproteobacteria</taxon>
        <taxon>Cellvibrionales</taxon>
        <taxon>Halieaceae</taxon>
        <taxon>Kineobactrum</taxon>
    </lineage>
</organism>
<dbReference type="GO" id="GO:0004601">
    <property type="term" value="F:peroxidase activity"/>
    <property type="evidence" value="ECO:0007669"/>
    <property type="project" value="UniProtKB-KW"/>
</dbReference>
<evidence type="ECO:0000256" key="1">
    <source>
        <dbReference type="ARBA" id="ARBA00006926"/>
    </source>
</evidence>
<dbReference type="OrthoDB" id="9785502at2"/>
<evidence type="ECO:0000256" key="4">
    <source>
        <dbReference type="PIRSR" id="PIRSR000303-1"/>
    </source>
</evidence>
<dbReference type="InterPro" id="IPR013766">
    <property type="entry name" value="Thioredoxin_domain"/>
</dbReference>
<evidence type="ECO:0000259" key="6">
    <source>
        <dbReference type="PROSITE" id="PS51352"/>
    </source>
</evidence>
<keyword evidence="2 5" id="KW-0575">Peroxidase</keyword>
<reference evidence="8" key="1">
    <citation type="submission" date="2017-11" db="EMBL/GenBank/DDBJ databases">
        <title>The draft genome sequence of Chromatocurvus sp. F02.</title>
        <authorList>
            <person name="Du Z.-J."/>
            <person name="Chang Y.-Q."/>
        </authorList>
    </citation>
    <scope>NUCLEOTIDE SEQUENCE [LARGE SCALE GENOMIC DNA]</scope>
    <source>
        <strain evidence="8">F02</strain>
    </source>
</reference>
<dbReference type="GO" id="GO:0034599">
    <property type="term" value="P:cellular response to oxidative stress"/>
    <property type="evidence" value="ECO:0007669"/>
    <property type="project" value="TreeGrafter"/>
</dbReference>
<name>A0A2N5Y6Q3_9GAMM</name>
<dbReference type="InterPro" id="IPR000889">
    <property type="entry name" value="Glutathione_peroxidase"/>
</dbReference>
<dbReference type="PIRSF" id="PIRSF000303">
    <property type="entry name" value="Glutathion_perox"/>
    <property type="match status" value="1"/>
</dbReference>
<dbReference type="RefSeq" id="WP_101519698.1">
    <property type="nucleotide sequence ID" value="NZ_PKLZ01000001.1"/>
</dbReference>
<evidence type="ECO:0000256" key="5">
    <source>
        <dbReference type="RuleBase" id="RU000499"/>
    </source>
</evidence>
<dbReference type="InterPro" id="IPR029759">
    <property type="entry name" value="GPX_AS"/>
</dbReference>
<dbReference type="CDD" id="cd00340">
    <property type="entry name" value="GSH_Peroxidase"/>
    <property type="match status" value="1"/>
</dbReference>
<dbReference type="SUPFAM" id="SSF52833">
    <property type="entry name" value="Thioredoxin-like"/>
    <property type="match status" value="1"/>
</dbReference>
<feature type="domain" description="Thioredoxin" evidence="6">
    <location>
        <begin position="1"/>
        <end position="161"/>
    </location>
</feature>
<sequence>MATTVYDFTCQTPAGKEQSLDKYRGKVLLVVNTASKCGFTPQFAGLEGLYEKYHERGFEILGFPCNQFGKQDPGNNDEIMEFCQLNYGVSFPMFGKVEVNGGGADPLFKYLKKEAPGTLGSQGIKWNFTKFLINGEGEVVKRYAPTTKPEDIADDIEALLG</sequence>
<protein>
    <recommendedName>
        <fullName evidence="5">Glutathione peroxidase</fullName>
    </recommendedName>
</protein>
<feature type="active site" evidence="4">
    <location>
        <position position="37"/>
    </location>
</feature>
<dbReference type="PROSITE" id="PS00763">
    <property type="entry name" value="GLUTATHIONE_PEROXID_2"/>
    <property type="match status" value="1"/>
</dbReference>
<comment type="caution">
    <text evidence="7">The sequence shown here is derived from an EMBL/GenBank/DDBJ whole genome shotgun (WGS) entry which is preliminary data.</text>
</comment>
<gene>
    <name evidence="7" type="ORF">CWI75_01550</name>
</gene>
<evidence type="ECO:0000256" key="2">
    <source>
        <dbReference type="ARBA" id="ARBA00022559"/>
    </source>
</evidence>
<dbReference type="Proteomes" id="UP000234845">
    <property type="component" value="Unassembled WGS sequence"/>
</dbReference>
<dbReference type="PANTHER" id="PTHR11592">
    <property type="entry name" value="GLUTATHIONE PEROXIDASE"/>
    <property type="match status" value="1"/>
</dbReference>
<dbReference type="InterPro" id="IPR029760">
    <property type="entry name" value="GPX_CS"/>
</dbReference>
<dbReference type="PROSITE" id="PS00460">
    <property type="entry name" value="GLUTATHIONE_PEROXID_1"/>
    <property type="match status" value="1"/>
</dbReference>
<dbReference type="FunFam" id="3.40.30.10:FF:000010">
    <property type="entry name" value="Glutathione peroxidase"/>
    <property type="match status" value="1"/>
</dbReference>
<evidence type="ECO:0000313" key="8">
    <source>
        <dbReference type="Proteomes" id="UP000234845"/>
    </source>
</evidence>
<dbReference type="Gene3D" id="3.40.30.10">
    <property type="entry name" value="Glutaredoxin"/>
    <property type="match status" value="1"/>
</dbReference>
<keyword evidence="8" id="KW-1185">Reference proteome</keyword>
<dbReference type="EMBL" id="PKLZ01000001">
    <property type="protein sequence ID" value="PLW84061.1"/>
    <property type="molecule type" value="Genomic_DNA"/>
</dbReference>
<dbReference type="Pfam" id="PF00255">
    <property type="entry name" value="GSHPx"/>
    <property type="match status" value="1"/>
</dbReference>
<dbReference type="InterPro" id="IPR036249">
    <property type="entry name" value="Thioredoxin-like_sf"/>
</dbReference>